<gene>
    <name evidence="2" type="primary">LOC107770280</name>
</gene>
<accession>A0AC58UEU4</accession>
<reference evidence="1" key="1">
    <citation type="journal article" date="2014" name="Nat. Commun.">
        <title>The tobacco genome sequence and its comparison with those of tomato and potato.</title>
        <authorList>
            <person name="Sierro N."/>
            <person name="Battey J.N."/>
            <person name="Ouadi S."/>
            <person name="Bakaher N."/>
            <person name="Bovet L."/>
            <person name="Willig A."/>
            <person name="Goepfert S."/>
            <person name="Peitsch M.C."/>
            <person name="Ivanov N.V."/>
        </authorList>
    </citation>
    <scope>NUCLEOTIDE SEQUENCE [LARGE SCALE GENOMIC DNA]</scope>
</reference>
<dbReference type="Proteomes" id="UP000790787">
    <property type="component" value="Chromosome 4"/>
</dbReference>
<proteinExistence type="predicted"/>
<evidence type="ECO:0000313" key="1">
    <source>
        <dbReference type="Proteomes" id="UP000790787"/>
    </source>
</evidence>
<protein>
    <submittedName>
        <fullName evidence="2">Uncharacterized protein LOC107770280 isoform X2</fullName>
    </submittedName>
</protein>
<name>A0AC58UEU4_TOBAC</name>
<reference evidence="2" key="2">
    <citation type="submission" date="2025-08" db="UniProtKB">
        <authorList>
            <consortium name="RefSeq"/>
        </authorList>
    </citation>
    <scope>IDENTIFICATION</scope>
    <source>
        <tissue evidence="2">Leaf</tissue>
    </source>
</reference>
<sequence length="246" mass="26219">MVKQISSCLPILSQRTENPFYFYILQIHRTKTAMPGLIVKKLQEDESMSEDDYDSDADDDDDDDDKNACAIESSIEEQLTNFEMKWRHTLLVIEVVFKAMGTDGTEILAKLAEVRASLSRSDEHAPTPTPTTDAPTQVVEDVVADQKTVLNDTTVDIGISLPDSTFSPPTLAPVVSAVDVPPVFIGSNAATTADAPNSAVYPAPASFAPGITTAAGSISTLVIPPAEAGDTPMPDAAARGSSLHRT</sequence>
<keyword evidence="1" id="KW-1185">Reference proteome</keyword>
<organism evidence="1 2">
    <name type="scientific">Nicotiana tabacum</name>
    <name type="common">Common tobacco</name>
    <dbReference type="NCBI Taxonomy" id="4097"/>
    <lineage>
        <taxon>Eukaryota</taxon>
        <taxon>Viridiplantae</taxon>
        <taxon>Streptophyta</taxon>
        <taxon>Embryophyta</taxon>
        <taxon>Tracheophyta</taxon>
        <taxon>Spermatophyta</taxon>
        <taxon>Magnoliopsida</taxon>
        <taxon>eudicotyledons</taxon>
        <taxon>Gunneridae</taxon>
        <taxon>Pentapetalae</taxon>
        <taxon>asterids</taxon>
        <taxon>lamiids</taxon>
        <taxon>Solanales</taxon>
        <taxon>Solanaceae</taxon>
        <taxon>Nicotianoideae</taxon>
        <taxon>Nicotianeae</taxon>
        <taxon>Nicotiana</taxon>
    </lineage>
</organism>
<dbReference type="RefSeq" id="XP_075108002.1">
    <property type="nucleotide sequence ID" value="XM_075251901.1"/>
</dbReference>
<evidence type="ECO:0000313" key="2">
    <source>
        <dbReference type="RefSeq" id="XP_075108002.1"/>
    </source>
</evidence>